<comment type="caution">
    <text evidence="2">The sequence shown here is derived from an EMBL/GenBank/DDBJ whole genome shotgun (WGS) entry which is preliminary data.</text>
</comment>
<sequence length="132" mass="15485">MSTSGCKIKQLLERRQQLELENQRLLKTIEEERRRGIALNHEFHEINAKYFKAFRQEREFWRNQIRGLKKRLGEIKAPELEEDENLDSGQGQCSEASVKLEDLAVAYKKLMHVTEKAKKCGQKPKDKNEGKS</sequence>
<keyword evidence="3" id="KW-1185">Reference proteome</keyword>
<name>A0A4U5MH03_STECR</name>
<evidence type="ECO:0000313" key="2">
    <source>
        <dbReference type="EMBL" id="TKR68559.1"/>
    </source>
</evidence>
<protein>
    <submittedName>
        <fullName evidence="2">Uncharacterized protein</fullName>
    </submittedName>
</protein>
<reference evidence="2 3" key="1">
    <citation type="journal article" date="2015" name="Genome Biol.">
        <title>Comparative genomics of Steinernema reveals deeply conserved gene regulatory networks.</title>
        <authorList>
            <person name="Dillman A.R."/>
            <person name="Macchietto M."/>
            <person name="Porter C.F."/>
            <person name="Rogers A."/>
            <person name="Williams B."/>
            <person name="Antoshechkin I."/>
            <person name="Lee M.M."/>
            <person name="Goodwin Z."/>
            <person name="Lu X."/>
            <person name="Lewis E.E."/>
            <person name="Goodrich-Blair H."/>
            <person name="Stock S.P."/>
            <person name="Adams B.J."/>
            <person name="Sternberg P.W."/>
            <person name="Mortazavi A."/>
        </authorList>
    </citation>
    <scope>NUCLEOTIDE SEQUENCE [LARGE SCALE GENOMIC DNA]</scope>
    <source>
        <strain evidence="2 3">ALL</strain>
    </source>
</reference>
<evidence type="ECO:0000313" key="3">
    <source>
        <dbReference type="Proteomes" id="UP000298663"/>
    </source>
</evidence>
<proteinExistence type="predicted"/>
<keyword evidence="1" id="KW-0175">Coiled coil</keyword>
<gene>
    <name evidence="2" type="ORF">L596_024523</name>
</gene>
<feature type="coiled-coil region" evidence="1">
    <location>
        <begin position="8"/>
        <end position="71"/>
    </location>
</feature>
<accession>A0A4U5MH03</accession>
<reference evidence="2 3" key="2">
    <citation type="journal article" date="2019" name="G3 (Bethesda)">
        <title>Hybrid Assembly of the Genome of the Entomopathogenic Nematode Steinernema carpocapsae Identifies the X-Chromosome.</title>
        <authorList>
            <person name="Serra L."/>
            <person name="Macchietto M."/>
            <person name="Macias-Munoz A."/>
            <person name="McGill C.J."/>
            <person name="Rodriguez I.M."/>
            <person name="Rodriguez B."/>
            <person name="Murad R."/>
            <person name="Mortazavi A."/>
        </authorList>
    </citation>
    <scope>NUCLEOTIDE SEQUENCE [LARGE SCALE GENOMIC DNA]</scope>
    <source>
        <strain evidence="2 3">ALL</strain>
    </source>
</reference>
<dbReference type="AlphaFoldDB" id="A0A4U5MH03"/>
<organism evidence="2 3">
    <name type="scientific">Steinernema carpocapsae</name>
    <name type="common">Entomopathogenic nematode</name>
    <dbReference type="NCBI Taxonomy" id="34508"/>
    <lineage>
        <taxon>Eukaryota</taxon>
        <taxon>Metazoa</taxon>
        <taxon>Ecdysozoa</taxon>
        <taxon>Nematoda</taxon>
        <taxon>Chromadorea</taxon>
        <taxon>Rhabditida</taxon>
        <taxon>Tylenchina</taxon>
        <taxon>Panagrolaimomorpha</taxon>
        <taxon>Strongyloidoidea</taxon>
        <taxon>Steinernematidae</taxon>
        <taxon>Steinernema</taxon>
    </lineage>
</organism>
<dbReference type="EMBL" id="AZBU02000008">
    <property type="protein sequence ID" value="TKR68559.1"/>
    <property type="molecule type" value="Genomic_DNA"/>
</dbReference>
<evidence type="ECO:0000256" key="1">
    <source>
        <dbReference type="SAM" id="Coils"/>
    </source>
</evidence>
<dbReference type="Proteomes" id="UP000298663">
    <property type="component" value="Unassembled WGS sequence"/>
</dbReference>